<dbReference type="Proteomes" id="UP000574133">
    <property type="component" value="Unassembled WGS sequence"/>
</dbReference>
<evidence type="ECO:0000313" key="3">
    <source>
        <dbReference type="Proteomes" id="UP000574133"/>
    </source>
</evidence>
<keyword evidence="3" id="KW-1185">Reference proteome</keyword>
<organism evidence="2 3">
    <name type="scientific">Cohnella lubricantis</name>
    <dbReference type="NCBI Taxonomy" id="2163172"/>
    <lineage>
        <taxon>Bacteria</taxon>
        <taxon>Bacillati</taxon>
        <taxon>Bacillota</taxon>
        <taxon>Bacilli</taxon>
        <taxon>Bacillales</taxon>
        <taxon>Paenibacillaceae</taxon>
        <taxon>Cohnella</taxon>
    </lineage>
</organism>
<evidence type="ECO:0000256" key="1">
    <source>
        <dbReference type="ARBA" id="ARBA00022649"/>
    </source>
</evidence>
<keyword evidence="1" id="KW-1277">Toxin-antitoxin system</keyword>
<protein>
    <submittedName>
        <fullName evidence="2">Type II toxin-antitoxin system RelE/ParE family toxin</fullName>
    </submittedName>
</protein>
<sequence>MSLGYKLTYHKDAVKFIAKQEKRIQEQITQGLKGLLIIPPVGDIKPMKGFIGLYRLRIGTLRILFEINHDEKVVYIRAIDSHGGIYK</sequence>
<proteinExistence type="predicted"/>
<gene>
    <name evidence="2" type="ORF">H4Q31_08525</name>
</gene>
<dbReference type="InterPro" id="IPR035093">
    <property type="entry name" value="RelE/ParE_toxin_dom_sf"/>
</dbReference>
<evidence type="ECO:0000313" key="2">
    <source>
        <dbReference type="EMBL" id="MBB6677366.1"/>
    </source>
</evidence>
<dbReference type="Pfam" id="PF05016">
    <property type="entry name" value="ParE_toxin"/>
    <property type="match status" value="1"/>
</dbReference>
<dbReference type="AlphaFoldDB" id="A0A841TB94"/>
<dbReference type="EMBL" id="JACJVN010000030">
    <property type="protein sequence ID" value="MBB6677366.1"/>
    <property type="molecule type" value="Genomic_DNA"/>
</dbReference>
<dbReference type="InterPro" id="IPR052747">
    <property type="entry name" value="TA_system_RelE_toxin"/>
</dbReference>
<dbReference type="SUPFAM" id="SSF143011">
    <property type="entry name" value="RelE-like"/>
    <property type="match status" value="1"/>
</dbReference>
<dbReference type="PANTHER" id="PTHR38813:SF1">
    <property type="entry name" value="TOXIN RELE1-RELATED"/>
    <property type="match status" value="1"/>
</dbReference>
<accession>A0A841TB94</accession>
<comment type="caution">
    <text evidence="2">The sequence shown here is derived from an EMBL/GenBank/DDBJ whole genome shotgun (WGS) entry which is preliminary data.</text>
</comment>
<dbReference type="InterPro" id="IPR007712">
    <property type="entry name" value="RelE/ParE_toxin"/>
</dbReference>
<dbReference type="PANTHER" id="PTHR38813">
    <property type="match status" value="1"/>
</dbReference>
<dbReference type="Gene3D" id="3.30.2310.20">
    <property type="entry name" value="RelE-like"/>
    <property type="match status" value="1"/>
</dbReference>
<reference evidence="2 3" key="1">
    <citation type="submission" date="2020-08" db="EMBL/GenBank/DDBJ databases">
        <title>Cohnella phylogeny.</title>
        <authorList>
            <person name="Dunlap C."/>
        </authorList>
    </citation>
    <scope>NUCLEOTIDE SEQUENCE [LARGE SCALE GENOMIC DNA]</scope>
    <source>
        <strain evidence="2 3">DSM 103658</strain>
    </source>
</reference>
<dbReference type="RefSeq" id="WP_071977827.1">
    <property type="nucleotide sequence ID" value="NZ_CBCSEP010000039.1"/>
</dbReference>
<name>A0A841TB94_9BACL</name>